<dbReference type="AlphaFoldDB" id="A0A1V3TFG9"/>
<keyword evidence="1" id="KW-0472">Membrane</keyword>
<sequence length="59" mass="6402">MYTVAAVLWMLGILGLAWGALSSQTIALPQLIFRYGSGCALFALGCAAFLYVYLQRPMV</sequence>
<accession>A0A1V3TFG9</accession>
<keyword evidence="1" id="KW-0812">Transmembrane</keyword>
<dbReference type="GeneID" id="83038736"/>
<reference evidence="2 3" key="1">
    <citation type="submission" date="2017-03" db="EMBL/GenBank/DDBJ databases">
        <title>Rapid Whole Genome Sequencing of Comamonas kerstersii Causing Continuous ambulatory Peritoneal Dialysis-Associated Peritonitis.</title>
        <authorList>
            <person name="Zheng B."/>
        </authorList>
    </citation>
    <scope>NUCLEOTIDE SEQUENCE [LARGE SCALE GENOMIC DNA]</scope>
    <source>
        <strain evidence="2 3">8943</strain>
    </source>
</reference>
<evidence type="ECO:0000313" key="2">
    <source>
        <dbReference type="EMBL" id="AQZ97768.1"/>
    </source>
</evidence>
<dbReference type="EMBL" id="CP020121">
    <property type="protein sequence ID" value="AQZ97768.1"/>
    <property type="molecule type" value="Genomic_DNA"/>
</dbReference>
<name>A0A1V3TFG9_9BURK</name>
<evidence type="ECO:0000256" key="1">
    <source>
        <dbReference type="SAM" id="Phobius"/>
    </source>
</evidence>
<proteinExistence type="predicted"/>
<accession>A0A1V0BCT7</accession>
<dbReference type="Proteomes" id="UP000242792">
    <property type="component" value="Chromosome"/>
</dbReference>
<protein>
    <submittedName>
        <fullName evidence="2">Uncharacterized protein</fullName>
    </submittedName>
</protein>
<organism evidence="2 3">
    <name type="scientific">Comamonas kerstersii</name>
    <dbReference type="NCBI Taxonomy" id="225992"/>
    <lineage>
        <taxon>Bacteria</taxon>
        <taxon>Pseudomonadati</taxon>
        <taxon>Pseudomonadota</taxon>
        <taxon>Betaproteobacteria</taxon>
        <taxon>Burkholderiales</taxon>
        <taxon>Comamonadaceae</taxon>
        <taxon>Comamonas</taxon>
    </lineage>
</organism>
<feature type="transmembrane region" description="Helical" evidence="1">
    <location>
        <begin position="32"/>
        <end position="54"/>
    </location>
</feature>
<keyword evidence="1" id="KW-1133">Transmembrane helix</keyword>
<dbReference type="RefSeq" id="WP_054067940.1">
    <property type="nucleotide sequence ID" value="NZ_CAUCIF010000003.1"/>
</dbReference>
<gene>
    <name evidence="2" type="ORF">B5M06_05305</name>
</gene>
<dbReference type="KEGG" id="cke:B5M06_05305"/>
<evidence type="ECO:0000313" key="3">
    <source>
        <dbReference type="Proteomes" id="UP000242792"/>
    </source>
</evidence>